<dbReference type="RefSeq" id="WP_144682925.1">
    <property type="nucleotide sequence ID" value="NZ_VLLC01000005.1"/>
</dbReference>
<keyword evidence="4" id="KW-1185">Reference proteome</keyword>
<evidence type="ECO:0000313" key="3">
    <source>
        <dbReference type="EMBL" id="TWI74381.1"/>
    </source>
</evidence>
<reference evidence="3 4" key="1">
    <citation type="submission" date="2019-07" db="EMBL/GenBank/DDBJ databases">
        <title>Genome sequencing of 100 strains of the haloalkaliphilic chemolithoautotrophic sulfur-oxidizing bacterium Thioalkalivibrio.</title>
        <authorList>
            <person name="Muyzer G."/>
        </authorList>
    </citation>
    <scope>NUCLEOTIDE SEQUENCE [LARGE SCALE GENOMIC DNA]</scope>
    <source>
        <strain evidence="3 4">ASO4-4</strain>
    </source>
</reference>
<dbReference type="Gene3D" id="1.10.260.40">
    <property type="entry name" value="lambda repressor-like DNA-binding domains"/>
    <property type="match status" value="1"/>
</dbReference>
<dbReference type="PANTHER" id="PTHR34475">
    <property type="match status" value="1"/>
</dbReference>
<dbReference type="AlphaFoldDB" id="A0A562RZ16"/>
<dbReference type="EMBL" id="VLLC01000005">
    <property type="protein sequence ID" value="TWI74381.1"/>
    <property type="molecule type" value="Genomic_DNA"/>
</dbReference>
<keyword evidence="1" id="KW-0472">Membrane</keyword>
<protein>
    <submittedName>
        <fullName evidence="3">Uncharacterized protein DUF4115</fullName>
    </submittedName>
</protein>
<organism evidence="3 4">
    <name type="scientific">Desulfobotulus alkaliphilus</name>
    <dbReference type="NCBI Taxonomy" id="622671"/>
    <lineage>
        <taxon>Bacteria</taxon>
        <taxon>Pseudomonadati</taxon>
        <taxon>Thermodesulfobacteriota</taxon>
        <taxon>Desulfobacteria</taxon>
        <taxon>Desulfobacterales</taxon>
        <taxon>Desulfobacteraceae</taxon>
        <taxon>Desulfobotulus</taxon>
    </lineage>
</organism>
<evidence type="ECO:0000313" key="4">
    <source>
        <dbReference type="Proteomes" id="UP000318307"/>
    </source>
</evidence>
<evidence type="ECO:0000256" key="1">
    <source>
        <dbReference type="SAM" id="Phobius"/>
    </source>
</evidence>
<accession>A0A562RZ16</accession>
<name>A0A562RZ16_9BACT</name>
<evidence type="ECO:0000259" key="2">
    <source>
        <dbReference type="Pfam" id="PF13464"/>
    </source>
</evidence>
<dbReference type="GO" id="GO:0003677">
    <property type="term" value="F:DNA binding"/>
    <property type="evidence" value="ECO:0007669"/>
    <property type="project" value="InterPro"/>
</dbReference>
<dbReference type="InterPro" id="IPR025194">
    <property type="entry name" value="RodZ-like_C"/>
</dbReference>
<feature type="domain" description="Cytoskeleton protein RodZ-like C-terminal" evidence="2">
    <location>
        <begin position="169"/>
        <end position="234"/>
    </location>
</feature>
<feature type="transmembrane region" description="Helical" evidence="1">
    <location>
        <begin position="107"/>
        <end position="129"/>
    </location>
</feature>
<dbReference type="Pfam" id="PF13413">
    <property type="entry name" value="HTH_25"/>
    <property type="match status" value="1"/>
</dbReference>
<dbReference type="PANTHER" id="PTHR34475:SF1">
    <property type="entry name" value="CYTOSKELETON PROTEIN RODZ"/>
    <property type="match status" value="1"/>
</dbReference>
<keyword evidence="1" id="KW-0812">Transmembrane</keyword>
<dbReference type="InterPro" id="IPR010982">
    <property type="entry name" value="Lambda_DNA-bd_dom_sf"/>
</dbReference>
<sequence>MGEESLGREESFGTYLQNGRLRSGLFLHDLEAALCVGRETLRLLEEEDHAALPEPVFVRGFVRNYAMEVGLNSDHAAFLYKESRKQWDAEAEEARRRAVRRQRIRRWLRGSFFFVFLVFLMSWMGIWFAGFISGEEEERDGVLMSVVASTPDFDSLEKAEISGYHLEIMAIESTWLRVIVDDQESLSFSVEPGDILEFDAEKAYNILIGSATGVRLRLNGKAMSLSGAGGQAVNLHIP</sequence>
<comment type="caution">
    <text evidence="3">The sequence shown here is derived from an EMBL/GenBank/DDBJ whole genome shotgun (WGS) entry which is preliminary data.</text>
</comment>
<dbReference type="Proteomes" id="UP000318307">
    <property type="component" value="Unassembled WGS sequence"/>
</dbReference>
<dbReference type="InterPro" id="IPR050400">
    <property type="entry name" value="Bact_Cytoskel_RodZ"/>
</dbReference>
<keyword evidence="1" id="KW-1133">Transmembrane helix</keyword>
<dbReference type="OrthoDB" id="9797543at2"/>
<gene>
    <name evidence="3" type="ORF">LZ24_00985</name>
</gene>
<proteinExistence type="predicted"/>
<dbReference type="Pfam" id="PF13464">
    <property type="entry name" value="RodZ_C"/>
    <property type="match status" value="1"/>
</dbReference>